<dbReference type="AlphaFoldDB" id="A0A9N8ERD0"/>
<evidence type="ECO:0000256" key="1">
    <source>
        <dbReference type="ARBA" id="ARBA00022468"/>
    </source>
</evidence>
<dbReference type="GO" id="GO:0005634">
    <property type="term" value="C:nucleus"/>
    <property type="evidence" value="ECO:0007669"/>
    <property type="project" value="TreeGrafter"/>
</dbReference>
<comment type="caution">
    <text evidence="4">The sequence shown here is derived from an EMBL/GenBank/DDBJ whole genome shotgun (WGS) entry which is preliminary data.</text>
</comment>
<keyword evidence="2" id="KW-0433">Leucine-rich repeat</keyword>
<dbReference type="SMART" id="SM00368">
    <property type="entry name" value="LRR_RI"/>
    <property type="match status" value="6"/>
</dbReference>
<dbReference type="PANTHER" id="PTHR24113:SF12">
    <property type="entry name" value="RAN GTPASE-ACTIVATING PROTEIN 1"/>
    <property type="match status" value="1"/>
</dbReference>
<dbReference type="PANTHER" id="PTHR24113">
    <property type="entry name" value="RAN GTPASE-ACTIVATING PROTEIN 1"/>
    <property type="match status" value="1"/>
</dbReference>
<evidence type="ECO:0000256" key="2">
    <source>
        <dbReference type="ARBA" id="ARBA00022614"/>
    </source>
</evidence>
<dbReference type="Pfam" id="PF13516">
    <property type="entry name" value="LRR_6"/>
    <property type="match status" value="3"/>
</dbReference>
<proteinExistence type="predicted"/>
<dbReference type="GO" id="GO:0005829">
    <property type="term" value="C:cytosol"/>
    <property type="evidence" value="ECO:0007669"/>
    <property type="project" value="TreeGrafter"/>
</dbReference>
<dbReference type="GO" id="GO:0005096">
    <property type="term" value="F:GTPase activator activity"/>
    <property type="evidence" value="ECO:0007669"/>
    <property type="project" value="UniProtKB-KW"/>
</dbReference>
<evidence type="ECO:0000313" key="4">
    <source>
        <dbReference type="EMBL" id="CAB9526672.1"/>
    </source>
</evidence>
<gene>
    <name evidence="4" type="ORF">SEMRO_1866_G302540.1</name>
</gene>
<sequence length="296" mass="31294">MTLSSSSSAIHPDALKGLITLREAGVFHNKLSVDIDNQHCADAWSPLVQCDDETGLVVALDLGGCRLRKGIPHGDGVPEVLSSVQTLNLGGTDLPISAEVIILKELVLLETLHLGGNGLRDAGTTVVAQEYLPTALSLKCLDLRYNDIRPEGCQALCQGLATLLQKDTDTGLVKLFLEGNSITDQGAVALAQWLKLDGNPLQELFLGSNSIGPDGATALAEALQTNKTISKIFLEGNRIGPVGADAFTKVLTECKGETAVKHLYCDNNDIGKEASKRLAKALNSATTVGDSLLEEE</sequence>
<dbReference type="Proteomes" id="UP001153069">
    <property type="component" value="Unassembled WGS sequence"/>
</dbReference>
<dbReference type="GO" id="GO:0048471">
    <property type="term" value="C:perinuclear region of cytoplasm"/>
    <property type="evidence" value="ECO:0007669"/>
    <property type="project" value="TreeGrafter"/>
</dbReference>
<dbReference type="InterPro" id="IPR027038">
    <property type="entry name" value="RanGap"/>
</dbReference>
<evidence type="ECO:0000256" key="3">
    <source>
        <dbReference type="ARBA" id="ARBA00022737"/>
    </source>
</evidence>
<keyword evidence="1" id="KW-0343">GTPase activation</keyword>
<dbReference type="InterPro" id="IPR001611">
    <property type="entry name" value="Leu-rich_rpt"/>
</dbReference>
<reference evidence="4" key="1">
    <citation type="submission" date="2020-06" db="EMBL/GenBank/DDBJ databases">
        <authorList>
            <consortium name="Plant Systems Biology data submission"/>
        </authorList>
    </citation>
    <scope>NUCLEOTIDE SEQUENCE</scope>
    <source>
        <strain evidence="4">D6</strain>
    </source>
</reference>
<name>A0A9N8ERD0_9STRA</name>
<keyword evidence="3" id="KW-0677">Repeat</keyword>
<dbReference type="GO" id="GO:0006913">
    <property type="term" value="P:nucleocytoplasmic transport"/>
    <property type="evidence" value="ECO:0007669"/>
    <property type="project" value="TreeGrafter"/>
</dbReference>
<dbReference type="OrthoDB" id="45721at2759"/>
<evidence type="ECO:0000313" key="5">
    <source>
        <dbReference type="Proteomes" id="UP001153069"/>
    </source>
</evidence>
<accession>A0A9N8ERD0</accession>
<dbReference type="SUPFAM" id="SSF52047">
    <property type="entry name" value="RNI-like"/>
    <property type="match status" value="1"/>
</dbReference>
<keyword evidence="5" id="KW-1185">Reference proteome</keyword>
<dbReference type="Gene3D" id="3.80.10.10">
    <property type="entry name" value="Ribonuclease Inhibitor"/>
    <property type="match status" value="2"/>
</dbReference>
<organism evidence="4 5">
    <name type="scientific">Seminavis robusta</name>
    <dbReference type="NCBI Taxonomy" id="568900"/>
    <lineage>
        <taxon>Eukaryota</taxon>
        <taxon>Sar</taxon>
        <taxon>Stramenopiles</taxon>
        <taxon>Ochrophyta</taxon>
        <taxon>Bacillariophyta</taxon>
        <taxon>Bacillariophyceae</taxon>
        <taxon>Bacillariophycidae</taxon>
        <taxon>Naviculales</taxon>
        <taxon>Naviculaceae</taxon>
        <taxon>Seminavis</taxon>
    </lineage>
</organism>
<dbReference type="GO" id="GO:0031267">
    <property type="term" value="F:small GTPase binding"/>
    <property type="evidence" value="ECO:0007669"/>
    <property type="project" value="TreeGrafter"/>
</dbReference>
<dbReference type="InterPro" id="IPR032675">
    <property type="entry name" value="LRR_dom_sf"/>
</dbReference>
<dbReference type="EMBL" id="CAICTM010001864">
    <property type="protein sequence ID" value="CAB9526672.1"/>
    <property type="molecule type" value="Genomic_DNA"/>
</dbReference>
<protein>
    <submittedName>
        <fullName evidence="4">NLR family, CARD domain containing 3</fullName>
    </submittedName>
</protein>